<dbReference type="PANTHER" id="PTHR30012:SF0">
    <property type="entry name" value="TYPE II SECRETION SYSTEM PROTEIN F-RELATED"/>
    <property type="match status" value="1"/>
</dbReference>
<keyword evidence="3" id="KW-1003">Cell membrane</keyword>
<gene>
    <name evidence="10" type="ORF">GCM10007067_14040</name>
</gene>
<evidence type="ECO:0000256" key="3">
    <source>
        <dbReference type="ARBA" id="ARBA00022475"/>
    </source>
</evidence>
<accession>A0A918T115</accession>
<evidence type="ECO:0000256" key="2">
    <source>
        <dbReference type="ARBA" id="ARBA00005745"/>
    </source>
</evidence>
<feature type="domain" description="Type II secretion system protein GspF" evidence="9">
    <location>
        <begin position="270"/>
        <end position="392"/>
    </location>
</feature>
<dbReference type="RefSeq" id="WP_189454619.1">
    <property type="nucleotide sequence ID" value="NZ_BMYD01000001.1"/>
</dbReference>
<evidence type="ECO:0000313" key="11">
    <source>
        <dbReference type="Proteomes" id="UP000646426"/>
    </source>
</evidence>
<evidence type="ECO:0000259" key="9">
    <source>
        <dbReference type="Pfam" id="PF00482"/>
    </source>
</evidence>
<comment type="caution">
    <text evidence="10">The sequence shown here is derived from an EMBL/GenBank/DDBJ whole genome shotgun (WGS) entry which is preliminary data.</text>
</comment>
<dbReference type="InterPro" id="IPR018076">
    <property type="entry name" value="T2SS_GspF_dom"/>
</dbReference>
<reference evidence="10" key="1">
    <citation type="journal article" date="2014" name="Int. J. Syst. Evol. Microbiol.">
        <title>Complete genome sequence of Corynebacterium casei LMG S-19264T (=DSM 44701T), isolated from a smear-ripened cheese.</title>
        <authorList>
            <consortium name="US DOE Joint Genome Institute (JGI-PGF)"/>
            <person name="Walter F."/>
            <person name="Albersmeier A."/>
            <person name="Kalinowski J."/>
            <person name="Ruckert C."/>
        </authorList>
    </citation>
    <scope>NUCLEOTIDE SEQUENCE</scope>
    <source>
        <strain evidence="10">KCTC 23077</strain>
    </source>
</reference>
<dbReference type="EMBL" id="BMYD01000001">
    <property type="protein sequence ID" value="GHA77720.1"/>
    <property type="molecule type" value="Genomic_DNA"/>
</dbReference>
<dbReference type="AlphaFoldDB" id="A0A918T115"/>
<dbReference type="InterPro" id="IPR042094">
    <property type="entry name" value="T2SS_GspF_sf"/>
</dbReference>
<protein>
    <submittedName>
        <fullName evidence="10">Type II secretion system protein</fullName>
    </submittedName>
</protein>
<evidence type="ECO:0000256" key="6">
    <source>
        <dbReference type="ARBA" id="ARBA00022989"/>
    </source>
</evidence>
<dbReference type="Pfam" id="PF00482">
    <property type="entry name" value="T2SSF"/>
    <property type="match status" value="2"/>
</dbReference>
<dbReference type="PRINTS" id="PR00812">
    <property type="entry name" value="BCTERIALGSPF"/>
</dbReference>
<keyword evidence="7 8" id="KW-0472">Membrane</keyword>
<proteinExistence type="inferred from homology"/>
<reference evidence="10" key="2">
    <citation type="submission" date="2020-09" db="EMBL/GenBank/DDBJ databases">
        <authorList>
            <person name="Sun Q."/>
            <person name="Kim S."/>
        </authorList>
    </citation>
    <scope>NUCLEOTIDE SEQUENCE</scope>
    <source>
        <strain evidence="10">KCTC 23077</strain>
    </source>
</reference>
<keyword evidence="4" id="KW-0997">Cell inner membrane</keyword>
<evidence type="ECO:0000256" key="8">
    <source>
        <dbReference type="SAM" id="Phobius"/>
    </source>
</evidence>
<dbReference type="FunFam" id="1.20.81.30:FF:000001">
    <property type="entry name" value="Type II secretion system protein F"/>
    <property type="match status" value="1"/>
</dbReference>
<comment type="subcellular location">
    <subcellularLocation>
        <location evidence="1">Cell inner membrane</location>
        <topology evidence="1">Multi-pass membrane protein</topology>
    </subcellularLocation>
</comment>
<sequence>MSLYRYRALDTEGRVVKGESDANSPDELEGRLGRLGLSLLVAKPVKPGLTSSMSRQKMDRRALIDFFFHLESLLRAGVPLLETLVDLRDSSEVPAVRSMVGDLVDRIETGTPFSDALACHPDVFNKLLVGLVRTGEITGNLPDVLREITANLKWQDELSSQTRKALMYPTFVAVVVTSVVFFLMIYLVPQLVQFLQNMKQEMPIQTRVLIAVSSFIVAWWAAILGFPVVAGIGLKVGLDRSADLRRKRDHFILKIPVLGDILRKIALARFANTFALMYGAGIPVMDALQHCEEATGNIAVTEAMQRARTLIGQGIPISQAFEASAAFPPLVLRMLKIGEHTGRLDEALRNVSYFYSRDVNEGIGKLQSMIEPMLTVVMGGLLGWIMVAVLGPVYDTISNLPM</sequence>
<name>A0A918T115_9GAMM</name>
<feature type="transmembrane region" description="Helical" evidence="8">
    <location>
        <begin position="208"/>
        <end position="238"/>
    </location>
</feature>
<evidence type="ECO:0000256" key="7">
    <source>
        <dbReference type="ARBA" id="ARBA00023136"/>
    </source>
</evidence>
<dbReference type="Gene3D" id="1.20.81.30">
    <property type="entry name" value="Type II secretion system (T2SS), domain F"/>
    <property type="match status" value="2"/>
</dbReference>
<keyword evidence="6 8" id="KW-1133">Transmembrane helix</keyword>
<dbReference type="InterPro" id="IPR003004">
    <property type="entry name" value="GspF/PilC"/>
</dbReference>
<feature type="domain" description="Type II secretion system protein GspF" evidence="9">
    <location>
        <begin position="69"/>
        <end position="189"/>
    </location>
</feature>
<feature type="transmembrane region" description="Helical" evidence="8">
    <location>
        <begin position="165"/>
        <end position="188"/>
    </location>
</feature>
<keyword evidence="11" id="KW-1185">Reference proteome</keyword>
<evidence type="ECO:0000256" key="5">
    <source>
        <dbReference type="ARBA" id="ARBA00022692"/>
    </source>
</evidence>
<organism evidence="10 11">
    <name type="scientific">Cognatilysobacter bugurensis</name>
    <dbReference type="NCBI Taxonomy" id="543356"/>
    <lineage>
        <taxon>Bacteria</taxon>
        <taxon>Pseudomonadati</taxon>
        <taxon>Pseudomonadota</taxon>
        <taxon>Gammaproteobacteria</taxon>
        <taxon>Lysobacterales</taxon>
        <taxon>Lysobacteraceae</taxon>
        <taxon>Cognatilysobacter</taxon>
    </lineage>
</organism>
<evidence type="ECO:0000256" key="1">
    <source>
        <dbReference type="ARBA" id="ARBA00004429"/>
    </source>
</evidence>
<dbReference type="GO" id="GO:0015628">
    <property type="term" value="P:protein secretion by the type II secretion system"/>
    <property type="evidence" value="ECO:0007669"/>
    <property type="project" value="TreeGrafter"/>
</dbReference>
<feature type="transmembrane region" description="Helical" evidence="8">
    <location>
        <begin position="373"/>
        <end position="394"/>
    </location>
</feature>
<dbReference type="PANTHER" id="PTHR30012">
    <property type="entry name" value="GENERAL SECRETION PATHWAY PROTEIN"/>
    <property type="match status" value="1"/>
</dbReference>
<evidence type="ECO:0000256" key="4">
    <source>
        <dbReference type="ARBA" id="ARBA00022519"/>
    </source>
</evidence>
<evidence type="ECO:0000313" key="10">
    <source>
        <dbReference type="EMBL" id="GHA77720.1"/>
    </source>
</evidence>
<keyword evidence="5 8" id="KW-0812">Transmembrane</keyword>
<dbReference type="Proteomes" id="UP000646426">
    <property type="component" value="Unassembled WGS sequence"/>
</dbReference>
<dbReference type="GO" id="GO:0005886">
    <property type="term" value="C:plasma membrane"/>
    <property type="evidence" value="ECO:0007669"/>
    <property type="project" value="UniProtKB-SubCell"/>
</dbReference>
<comment type="similarity">
    <text evidence="2">Belongs to the GSP F family.</text>
</comment>